<dbReference type="EMBL" id="JASCZI010000936">
    <property type="protein sequence ID" value="MED6113854.1"/>
    <property type="molecule type" value="Genomic_DNA"/>
</dbReference>
<accession>A0ABU6QS18</accession>
<sequence>MDHINFLSGSSVDFFHYEVVDEEKQKRKSRDVAYTWAPVVLPAVMMLLLIVLLKSQPAGGLCFKHHPLEDIDEIQNQSASVPAIDSTVNDAKYVFCHLSDVRQEGVDEFKCLQRILDQIEMVHTALPVSLIFDLDPGLSLFLVDDFIVKEVGRPLRELIWSIKSSKLIGKSTLSSLFSPSKLQMSLALR</sequence>
<feature type="transmembrane region" description="Helical" evidence="1">
    <location>
        <begin position="33"/>
        <end position="53"/>
    </location>
</feature>
<proteinExistence type="predicted"/>
<organism evidence="2 3">
    <name type="scientific">Stylosanthes scabra</name>
    <dbReference type="NCBI Taxonomy" id="79078"/>
    <lineage>
        <taxon>Eukaryota</taxon>
        <taxon>Viridiplantae</taxon>
        <taxon>Streptophyta</taxon>
        <taxon>Embryophyta</taxon>
        <taxon>Tracheophyta</taxon>
        <taxon>Spermatophyta</taxon>
        <taxon>Magnoliopsida</taxon>
        <taxon>eudicotyledons</taxon>
        <taxon>Gunneridae</taxon>
        <taxon>Pentapetalae</taxon>
        <taxon>rosids</taxon>
        <taxon>fabids</taxon>
        <taxon>Fabales</taxon>
        <taxon>Fabaceae</taxon>
        <taxon>Papilionoideae</taxon>
        <taxon>50 kb inversion clade</taxon>
        <taxon>dalbergioids sensu lato</taxon>
        <taxon>Dalbergieae</taxon>
        <taxon>Pterocarpus clade</taxon>
        <taxon>Stylosanthes</taxon>
    </lineage>
</organism>
<dbReference type="Proteomes" id="UP001341840">
    <property type="component" value="Unassembled WGS sequence"/>
</dbReference>
<gene>
    <name evidence="2" type="ORF">PIB30_074737</name>
</gene>
<evidence type="ECO:0000313" key="3">
    <source>
        <dbReference type="Proteomes" id="UP001341840"/>
    </source>
</evidence>
<reference evidence="2 3" key="1">
    <citation type="journal article" date="2023" name="Plants (Basel)">
        <title>Bridging the Gap: Combining Genomics and Transcriptomics Approaches to Understand Stylosanthes scabra, an Orphan Legume from the Brazilian Caatinga.</title>
        <authorList>
            <person name="Ferreira-Neto J.R.C."/>
            <person name="da Silva M.D."/>
            <person name="Binneck E."/>
            <person name="de Melo N.F."/>
            <person name="da Silva R.H."/>
            <person name="de Melo A.L.T.M."/>
            <person name="Pandolfi V."/>
            <person name="Bustamante F.O."/>
            <person name="Brasileiro-Vidal A.C."/>
            <person name="Benko-Iseppon A.M."/>
        </authorList>
    </citation>
    <scope>NUCLEOTIDE SEQUENCE [LARGE SCALE GENOMIC DNA]</scope>
    <source>
        <tissue evidence="2">Leaves</tissue>
    </source>
</reference>
<protein>
    <submittedName>
        <fullName evidence="2">Uncharacterized protein</fullName>
    </submittedName>
</protein>
<name>A0ABU6QS18_9FABA</name>
<keyword evidence="1" id="KW-0472">Membrane</keyword>
<keyword evidence="1" id="KW-0812">Transmembrane</keyword>
<keyword evidence="3" id="KW-1185">Reference proteome</keyword>
<evidence type="ECO:0000256" key="1">
    <source>
        <dbReference type="SAM" id="Phobius"/>
    </source>
</evidence>
<keyword evidence="1" id="KW-1133">Transmembrane helix</keyword>
<evidence type="ECO:0000313" key="2">
    <source>
        <dbReference type="EMBL" id="MED6113854.1"/>
    </source>
</evidence>
<comment type="caution">
    <text evidence="2">The sequence shown here is derived from an EMBL/GenBank/DDBJ whole genome shotgun (WGS) entry which is preliminary data.</text>
</comment>